<evidence type="ECO:0000313" key="3">
    <source>
        <dbReference type="EMBL" id="KAK1388194.1"/>
    </source>
</evidence>
<organism evidence="3 4">
    <name type="scientific">Heracleum sosnowskyi</name>
    <dbReference type="NCBI Taxonomy" id="360622"/>
    <lineage>
        <taxon>Eukaryota</taxon>
        <taxon>Viridiplantae</taxon>
        <taxon>Streptophyta</taxon>
        <taxon>Embryophyta</taxon>
        <taxon>Tracheophyta</taxon>
        <taxon>Spermatophyta</taxon>
        <taxon>Magnoliopsida</taxon>
        <taxon>eudicotyledons</taxon>
        <taxon>Gunneridae</taxon>
        <taxon>Pentapetalae</taxon>
        <taxon>asterids</taxon>
        <taxon>campanulids</taxon>
        <taxon>Apiales</taxon>
        <taxon>Apiaceae</taxon>
        <taxon>Apioideae</taxon>
        <taxon>apioid superclade</taxon>
        <taxon>Tordylieae</taxon>
        <taxon>Tordyliinae</taxon>
        <taxon>Heracleum</taxon>
    </lineage>
</organism>
<keyword evidence="1" id="KW-0175">Coiled coil</keyword>
<comment type="caution">
    <text evidence="3">The sequence shown here is derived from an EMBL/GenBank/DDBJ whole genome shotgun (WGS) entry which is preliminary data.</text>
</comment>
<evidence type="ECO:0000313" key="4">
    <source>
        <dbReference type="Proteomes" id="UP001237642"/>
    </source>
</evidence>
<proteinExistence type="predicted"/>
<protein>
    <submittedName>
        <fullName evidence="3">Uncharacterized protein</fullName>
    </submittedName>
</protein>
<evidence type="ECO:0000256" key="2">
    <source>
        <dbReference type="SAM" id="MobiDB-lite"/>
    </source>
</evidence>
<accession>A0AAD8ILL6</accession>
<dbReference type="EMBL" id="JAUIZM010000004">
    <property type="protein sequence ID" value="KAK1388194.1"/>
    <property type="molecule type" value="Genomic_DNA"/>
</dbReference>
<reference evidence="3" key="2">
    <citation type="submission" date="2023-05" db="EMBL/GenBank/DDBJ databases">
        <authorList>
            <person name="Schelkunov M.I."/>
        </authorList>
    </citation>
    <scope>NUCLEOTIDE SEQUENCE</scope>
    <source>
        <strain evidence="3">Hsosn_3</strain>
        <tissue evidence="3">Leaf</tissue>
    </source>
</reference>
<dbReference type="Proteomes" id="UP001237642">
    <property type="component" value="Unassembled WGS sequence"/>
</dbReference>
<sequence>MSQWRIADPAVQVVKSTLIGTEEHEYSRLCRFDMDRIPLGDLRDKQWIFALWGNVSTRQAIIERKRAKFQASQAAQAGGSLNPAREGDDQNTPEQSAPPSPRRQPKQTEKAPLSLAARKRSRRGDVVKTYVPQWAVLEMDSFTTPAPMMAKDLSLDLCWALMLPADRPKYDWLSPVDACVELMGLLSMATPMAASITDKVKDMQSGFAQAKEMEARAVKTEGSLRSAQDELEVLDGQAKVLKADREALQKELDTLRARLTRCNLALKADRKLSRKEARLWLNVEERCYQMGHDEVVKRAAALGLDHLPLVEEGFIDPVGRPDELEPLVVSFGEDEELSE</sequence>
<keyword evidence="4" id="KW-1185">Reference proteome</keyword>
<gene>
    <name evidence="3" type="ORF">POM88_016372</name>
</gene>
<name>A0AAD8ILL6_9APIA</name>
<feature type="coiled-coil region" evidence="1">
    <location>
        <begin position="210"/>
        <end position="265"/>
    </location>
</feature>
<evidence type="ECO:0000256" key="1">
    <source>
        <dbReference type="SAM" id="Coils"/>
    </source>
</evidence>
<feature type="region of interest" description="Disordered" evidence="2">
    <location>
        <begin position="72"/>
        <end position="120"/>
    </location>
</feature>
<dbReference type="AlphaFoldDB" id="A0AAD8ILL6"/>
<reference evidence="3" key="1">
    <citation type="submission" date="2023-02" db="EMBL/GenBank/DDBJ databases">
        <title>Genome of toxic invasive species Heracleum sosnowskyi carries increased number of genes despite the absence of recent whole-genome duplications.</title>
        <authorList>
            <person name="Schelkunov M."/>
            <person name="Shtratnikova V."/>
            <person name="Makarenko M."/>
            <person name="Klepikova A."/>
            <person name="Omelchenko D."/>
            <person name="Novikova G."/>
            <person name="Obukhova E."/>
            <person name="Bogdanov V."/>
            <person name="Penin A."/>
            <person name="Logacheva M."/>
        </authorList>
    </citation>
    <scope>NUCLEOTIDE SEQUENCE</scope>
    <source>
        <strain evidence="3">Hsosn_3</strain>
        <tissue evidence="3">Leaf</tissue>
    </source>
</reference>